<keyword evidence="2" id="KW-1185">Reference proteome</keyword>
<organism evidence="1 2">
    <name type="scientific">Gossypium harknessii</name>
    <dbReference type="NCBI Taxonomy" id="34285"/>
    <lineage>
        <taxon>Eukaryota</taxon>
        <taxon>Viridiplantae</taxon>
        <taxon>Streptophyta</taxon>
        <taxon>Embryophyta</taxon>
        <taxon>Tracheophyta</taxon>
        <taxon>Spermatophyta</taxon>
        <taxon>Magnoliopsida</taxon>
        <taxon>eudicotyledons</taxon>
        <taxon>Gunneridae</taxon>
        <taxon>Pentapetalae</taxon>
        <taxon>rosids</taxon>
        <taxon>malvids</taxon>
        <taxon>Malvales</taxon>
        <taxon>Malvaceae</taxon>
        <taxon>Malvoideae</taxon>
        <taxon>Gossypium</taxon>
    </lineage>
</organism>
<gene>
    <name evidence="1" type="ORF">Gohar_003810</name>
</gene>
<reference evidence="1 2" key="1">
    <citation type="journal article" date="2019" name="Genome Biol. Evol.">
        <title>Insights into the evolution of the New World diploid cottons (Gossypium, subgenus Houzingenia) based on genome sequencing.</title>
        <authorList>
            <person name="Grover C.E."/>
            <person name="Arick M.A. 2nd"/>
            <person name="Thrash A."/>
            <person name="Conover J.L."/>
            <person name="Sanders W.S."/>
            <person name="Peterson D.G."/>
            <person name="Frelichowski J.E."/>
            <person name="Scheffler J.A."/>
            <person name="Scheffler B.E."/>
            <person name="Wendel J.F."/>
        </authorList>
    </citation>
    <scope>NUCLEOTIDE SEQUENCE [LARGE SCALE GENOMIC DNA]</scope>
    <source>
        <strain evidence="1">0</strain>
        <tissue evidence="1">Leaf</tissue>
    </source>
</reference>
<sequence length="214" mass="24625">MDLNARLWREELINSTFDVVDRAEDVASRIYSYIQEMEALTQNILPRRVELERWRPSESSVVNINFDAAFQNHFKKSCTGLVVRDVTGRIVGIIFKLFLAKFFVFEGKFEPLEGDCGFFVFPRLLRTSTYHIVGVHGSSPCVLLGDAVRTMYRPSEGGFESCSLQYMQRKANEVAHTLATKRIRRREETYLSNGVPVFAMIAVVEDRRWTNSPD</sequence>
<dbReference type="AlphaFoldDB" id="A0A7J9ICW3"/>
<dbReference type="Proteomes" id="UP000593560">
    <property type="component" value="Unassembled WGS sequence"/>
</dbReference>
<evidence type="ECO:0000313" key="1">
    <source>
        <dbReference type="EMBL" id="MBA0819916.1"/>
    </source>
</evidence>
<evidence type="ECO:0000313" key="2">
    <source>
        <dbReference type="Proteomes" id="UP000593560"/>
    </source>
</evidence>
<comment type="caution">
    <text evidence="1">The sequence shown here is derived from an EMBL/GenBank/DDBJ whole genome shotgun (WGS) entry which is preliminary data.</text>
</comment>
<name>A0A7J9ICW3_9ROSI</name>
<evidence type="ECO:0008006" key="3">
    <source>
        <dbReference type="Google" id="ProtNLM"/>
    </source>
</evidence>
<protein>
    <recommendedName>
        <fullName evidence="3">RNase H type-1 domain-containing protein</fullName>
    </recommendedName>
</protein>
<dbReference type="EMBL" id="JABFAD010332204">
    <property type="protein sequence ID" value="MBA0819916.1"/>
    <property type="molecule type" value="Genomic_DNA"/>
</dbReference>
<accession>A0A7J9ICW3</accession>
<proteinExistence type="predicted"/>
<dbReference type="OrthoDB" id="10482085at2759"/>